<dbReference type="GO" id="GO:0005975">
    <property type="term" value="P:carbohydrate metabolic process"/>
    <property type="evidence" value="ECO:0007669"/>
    <property type="project" value="UniProtKB-ARBA"/>
</dbReference>
<dbReference type="InterPro" id="IPR013784">
    <property type="entry name" value="Carb-bd-like_fold"/>
</dbReference>
<evidence type="ECO:0000256" key="1">
    <source>
        <dbReference type="ARBA" id="ARBA00000548"/>
    </source>
</evidence>
<dbReference type="GO" id="GO:0016020">
    <property type="term" value="C:membrane"/>
    <property type="evidence" value="ECO:0007669"/>
    <property type="project" value="TreeGrafter"/>
</dbReference>
<dbReference type="InterPro" id="IPR002044">
    <property type="entry name" value="CBM20"/>
</dbReference>
<reference evidence="6" key="1">
    <citation type="submission" date="2020-11" db="EMBL/GenBank/DDBJ databases">
        <title>Isolation and identification of active actinomycetes.</title>
        <authorList>
            <person name="Sun X."/>
        </authorList>
    </citation>
    <scope>NUCLEOTIDE SEQUENCE</scope>
    <source>
        <strain evidence="6">NEAU-A11</strain>
    </source>
</reference>
<evidence type="ECO:0000256" key="3">
    <source>
        <dbReference type="ARBA" id="ARBA00030238"/>
    </source>
</evidence>
<dbReference type="GO" id="GO:2001070">
    <property type="term" value="F:starch binding"/>
    <property type="evidence" value="ECO:0007669"/>
    <property type="project" value="InterPro"/>
</dbReference>
<dbReference type="EMBL" id="JADQTO010000013">
    <property type="protein sequence ID" value="MBG0565119.1"/>
    <property type="molecule type" value="Genomic_DNA"/>
</dbReference>
<gene>
    <name evidence="6" type="ORF">I4J89_27070</name>
</gene>
<dbReference type="Gene3D" id="2.60.40.10">
    <property type="entry name" value="Immunoglobulins"/>
    <property type="match status" value="1"/>
</dbReference>
<keyword evidence="7" id="KW-1185">Reference proteome</keyword>
<dbReference type="PANTHER" id="PTHR15048">
    <property type="entry name" value="STARCH-BINDING DOMAIN-CONTAINING PROTEIN 1"/>
    <property type="match status" value="1"/>
</dbReference>
<comment type="catalytic activity">
    <reaction evidence="1">
        <text>Endohydrolysis of (1-&gt;4)-alpha-D-glucosidic linkages in polysaccharides containing three or more (1-&gt;4)-alpha-linked D-glucose units.</text>
        <dbReference type="EC" id="3.2.1.1"/>
    </reaction>
</comment>
<evidence type="ECO:0000313" key="6">
    <source>
        <dbReference type="EMBL" id="MBG0565119.1"/>
    </source>
</evidence>
<dbReference type="PANTHER" id="PTHR15048:SF0">
    <property type="entry name" value="STARCH-BINDING DOMAIN-CONTAINING PROTEIN 1"/>
    <property type="match status" value="1"/>
</dbReference>
<evidence type="ECO:0000256" key="4">
    <source>
        <dbReference type="SAM" id="SignalP"/>
    </source>
</evidence>
<dbReference type="SUPFAM" id="SSF49452">
    <property type="entry name" value="Starch-binding domain-like"/>
    <property type="match status" value="1"/>
</dbReference>
<evidence type="ECO:0000256" key="2">
    <source>
        <dbReference type="ARBA" id="ARBA00012595"/>
    </source>
</evidence>
<dbReference type="PROSITE" id="PS51166">
    <property type="entry name" value="CBM20"/>
    <property type="match status" value="1"/>
</dbReference>
<accession>A0A931C7Y3</accession>
<keyword evidence="4" id="KW-0732">Signal</keyword>
<dbReference type="GO" id="GO:0004556">
    <property type="term" value="F:alpha-amylase activity"/>
    <property type="evidence" value="ECO:0007669"/>
    <property type="project" value="UniProtKB-EC"/>
</dbReference>
<feature type="chain" id="PRO_5038093955" description="alpha-amylase" evidence="4">
    <location>
        <begin position="33"/>
        <end position="153"/>
    </location>
</feature>
<evidence type="ECO:0000313" key="7">
    <source>
        <dbReference type="Proteomes" id="UP000598146"/>
    </source>
</evidence>
<name>A0A931C7Y3_9ACTN</name>
<dbReference type="Proteomes" id="UP000598146">
    <property type="component" value="Unassembled WGS sequence"/>
</dbReference>
<feature type="signal peptide" evidence="4">
    <location>
        <begin position="1"/>
        <end position="32"/>
    </location>
</feature>
<comment type="caution">
    <text evidence="6">The sequence shown here is derived from an EMBL/GenBank/DDBJ whole genome shotgun (WGS) entry which is preliminary data.</text>
</comment>
<protein>
    <recommendedName>
        <fullName evidence="2">alpha-amylase</fullName>
        <ecNumber evidence="2">3.2.1.1</ecNumber>
    </recommendedName>
    <alternativeName>
        <fullName evidence="3">1,4-alpha-D-glucan glucanohydrolase</fullName>
    </alternativeName>
</protein>
<dbReference type="InterPro" id="IPR013783">
    <property type="entry name" value="Ig-like_fold"/>
</dbReference>
<dbReference type="SMART" id="SM01065">
    <property type="entry name" value="CBM_2"/>
    <property type="match status" value="1"/>
</dbReference>
<dbReference type="RefSeq" id="WP_196416892.1">
    <property type="nucleotide sequence ID" value="NZ_JADQTO010000013.1"/>
</dbReference>
<dbReference type="AlphaFoldDB" id="A0A931C7Y3"/>
<sequence>MRTAQHRTTVRAGALAAGLIAGILGVAGPAVAAPAAETPAVTAGAAEVAPIAATFNVVADFTVWGQAVYVVGSIPELGSWNPAAAVPLTTSGRAWPNWYGNVALPPNTYIEFQYIVKNADGSVVRWEKGYQQNRTTITPPTGTYVTHDTFGGY</sequence>
<feature type="domain" description="CBM20" evidence="5">
    <location>
        <begin position="45"/>
        <end position="152"/>
    </location>
</feature>
<proteinExistence type="predicted"/>
<organism evidence="6 7">
    <name type="scientific">Actinoplanes aureus</name>
    <dbReference type="NCBI Taxonomy" id="2792083"/>
    <lineage>
        <taxon>Bacteria</taxon>
        <taxon>Bacillati</taxon>
        <taxon>Actinomycetota</taxon>
        <taxon>Actinomycetes</taxon>
        <taxon>Micromonosporales</taxon>
        <taxon>Micromonosporaceae</taxon>
        <taxon>Actinoplanes</taxon>
    </lineage>
</organism>
<evidence type="ECO:0000259" key="5">
    <source>
        <dbReference type="PROSITE" id="PS51166"/>
    </source>
</evidence>
<dbReference type="Pfam" id="PF00686">
    <property type="entry name" value="CBM_20"/>
    <property type="match status" value="1"/>
</dbReference>
<dbReference type="EC" id="3.2.1.1" evidence="2"/>